<gene>
    <name evidence="2" type="ORF">POJ06DRAFT_240540</name>
</gene>
<dbReference type="PANTHER" id="PTHR38048:SF2">
    <property type="entry name" value="HEMERYTHRIN-LIKE DOMAIN-CONTAINING PROTEIN"/>
    <property type="match status" value="1"/>
</dbReference>
<comment type="caution">
    <text evidence="2">The sequence shown here is derived from an EMBL/GenBank/DDBJ whole genome shotgun (WGS) entry which is preliminary data.</text>
</comment>
<dbReference type="RefSeq" id="XP_056041480.1">
    <property type="nucleotide sequence ID" value="XM_056186095.1"/>
</dbReference>
<name>A0AAD7QMF9_9ASCO</name>
<keyword evidence="3" id="KW-1185">Reference proteome</keyword>
<dbReference type="GeneID" id="80881261"/>
<dbReference type="InterPro" id="IPR012312">
    <property type="entry name" value="Hemerythrin-like"/>
</dbReference>
<dbReference type="Proteomes" id="UP001217417">
    <property type="component" value="Unassembled WGS sequence"/>
</dbReference>
<feature type="domain" description="Hemerythrin-like" evidence="1">
    <location>
        <begin position="18"/>
        <end position="141"/>
    </location>
</feature>
<dbReference type="PANTHER" id="PTHR38048">
    <property type="entry name" value="EXPRESSED PROTEIN"/>
    <property type="match status" value="1"/>
</dbReference>
<organism evidence="2 3">
    <name type="scientific">Lipomyces tetrasporus</name>
    <dbReference type="NCBI Taxonomy" id="54092"/>
    <lineage>
        <taxon>Eukaryota</taxon>
        <taxon>Fungi</taxon>
        <taxon>Dikarya</taxon>
        <taxon>Ascomycota</taxon>
        <taxon>Saccharomycotina</taxon>
        <taxon>Lipomycetes</taxon>
        <taxon>Lipomycetales</taxon>
        <taxon>Lipomycetaceae</taxon>
        <taxon>Lipomyces</taxon>
    </lineage>
</organism>
<dbReference type="EMBL" id="JARPMG010000010">
    <property type="protein sequence ID" value="KAJ8098030.1"/>
    <property type="molecule type" value="Genomic_DNA"/>
</dbReference>
<dbReference type="AlphaFoldDB" id="A0AAD7QMF9"/>
<dbReference type="InterPro" id="IPR053206">
    <property type="entry name" value="Dimeric_xanthone_biosynth"/>
</dbReference>
<accession>A0AAD7QMF9</accession>
<dbReference type="Gene3D" id="1.20.120.520">
    <property type="entry name" value="nmb1532 protein domain like"/>
    <property type="match status" value="1"/>
</dbReference>
<reference evidence="2" key="1">
    <citation type="submission" date="2023-03" db="EMBL/GenBank/DDBJ databases">
        <title>Near-Complete genome sequence of Lipomyces tetrasporous NRRL Y-64009, an oleaginous yeast capable of growing on lignocellulosic hydrolysates.</title>
        <authorList>
            <consortium name="Lawrence Berkeley National Laboratory"/>
            <person name="Jagtap S.S."/>
            <person name="Liu J.-J."/>
            <person name="Walukiewicz H.E."/>
            <person name="Pangilinan J."/>
            <person name="Lipzen A."/>
            <person name="Ahrendt S."/>
            <person name="Koriabine M."/>
            <person name="Cobaugh K."/>
            <person name="Salamov A."/>
            <person name="Yoshinaga Y."/>
            <person name="Ng V."/>
            <person name="Daum C."/>
            <person name="Grigoriev I.V."/>
            <person name="Slininger P.J."/>
            <person name="Dien B.S."/>
            <person name="Jin Y.-S."/>
            <person name="Rao C.V."/>
        </authorList>
    </citation>
    <scope>NUCLEOTIDE SEQUENCE</scope>
    <source>
        <strain evidence="2">NRRL Y-64009</strain>
    </source>
</reference>
<evidence type="ECO:0000313" key="3">
    <source>
        <dbReference type="Proteomes" id="UP001217417"/>
    </source>
</evidence>
<dbReference type="CDD" id="cd12108">
    <property type="entry name" value="Hr-like"/>
    <property type="match status" value="1"/>
</dbReference>
<dbReference type="Pfam" id="PF01814">
    <property type="entry name" value="Hemerythrin"/>
    <property type="match status" value="1"/>
</dbReference>
<proteinExistence type="predicted"/>
<evidence type="ECO:0000313" key="2">
    <source>
        <dbReference type="EMBL" id="KAJ8098030.1"/>
    </source>
</evidence>
<protein>
    <recommendedName>
        <fullName evidence="1">Hemerythrin-like domain-containing protein</fullName>
    </recommendedName>
</protein>
<sequence>MVAERVPLPDDLHQQQQEVMRRAHFAFETAFYNTLKILENPPRDDLRNFLGYCEAWCTTLVHHHDVEEAVMFPYLQAKLDFAKELEQHEKLHEALDAFLGQIMLAQKSPSLFDPAEMIQILKSAENNLVTHLHQEIEDLAPERLKVYTSQEIRDLSARIAKYAMQHANLALGLPFVRSHTPPEYKSWPPLPWAIETLCLPLLAMWHGGYWKYSPYKVN</sequence>
<evidence type="ECO:0000259" key="1">
    <source>
        <dbReference type="Pfam" id="PF01814"/>
    </source>
</evidence>